<evidence type="ECO:0000313" key="1">
    <source>
        <dbReference type="EMBL" id="KAF2823004.1"/>
    </source>
</evidence>
<dbReference type="SUPFAM" id="SSF54909">
    <property type="entry name" value="Dimeric alpha+beta barrel"/>
    <property type="match status" value="1"/>
</dbReference>
<name>A0A6A6ZRD1_9PLEO</name>
<gene>
    <name evidence="1" type="ORF">CC86DRAFT_74888</name>
</gene>
<protein>
    <submittedName>
        <fullName evidence="1">Uncharacterized protein</fullName>
    </submittedName>
</protein>
<evidence type="ECO:0000313" key="2">
    <source>
        <dbReference type="Proteomes" id="UP000799424"/>
    </source>
</evidence>
<keyword evidence="2" id="KW-1185">Reference proteome</keyword>
<sequence length="246" mass="27740">MNVDGLLVLWGGIDRKITDEDALNDWWTGEHLPERLRLPGFQRARRYRALGSAEYLAWYEVTHVRDLKSKEYLEALNDPTPRTRRFMPCLAAMNRSACQLSWTKPMSPEPGDTEESASLYLVLAVIQTLPAKESGYDHVKLLSERFHKGSFTMSGMERCSIAKEDLIITSICSSSASYDGVHFDRARSSCGDQATGRIILLLELSLPEPPTLSIKERWAKSITGTVNGAFTHVEDINTYELILLDE</sequence>
<dbReference type="AlphaFoldDB" id="A0A6A6ZRD1"/>
<dbReference type="EMBL" id="MU006233">
    <property type="protein sequence ID" value="KAF2823004.1"/>
    <property type="molecule type" value="Genomic_DNA"/>
</dbReference>
<organism evidence="1 2">
    <name type="scientific">Ophiobolus disseminans</name>
    <dbReference type="NCBI Taxonomy" id="1469910"/>
    <lineage>
        <taxon>Eukaryota</taxon>
        <taxon>Fungi</taxon>
        <taxon>Dikarya</taxon>
        <taxon>Ascomycota</taxon>
        <taxon>Pezizomycotina</taxon>
        <taxon>Dothideomycetes</taxon>
        <taxon>Pleosporomycetidae</taxon>
        <taxon>Pleosporales</taxon>
        <taxon>Pleosporineae</taxon>
        <taxon>Phaeosphaeriaceae</taxon>
        <taxon>Ophiobolus</taxon>
    </lineage>
</organism>
<accession>A0A6A6ZRD1</accession>
<dbReference type="Proteomes" id="UP000799424">
    <property type="component" value="Unassembled WGS sequence"/>
</dbReference>
<reference evidence="1" key="1">
    <citation type="journal article" date="2020" name="Stud. Mycol.">
        <title>101 Dothideomycetes genomes: a test case for predicting lifestyles and emergence of pathogens.</title>
        <authorList>
            <person name="Haridas S."/>
            <person name="Albert R."/>
            <person name="Binder M."/>
            <person name="Bloem J."/>
            <person name="Labutti K."/>
            <person name="Salamov A."/>
            <person name="Andreopoulos B."/>
            <person name="Baker S."/>
            <person name="Barry K."/>
            <person name="Bills G."/>
            <person name="Bluhm B."/>
            <person name="Cannon C."/>
            <person name="Castanera R."/>
            <person name="Culley D."/>
            <person name="Daum C."/>
            <person name="Ezra D."/>
            <person name="Gonzalez J."/>
            <person name="Henrissat B."/>
            <person name="Kuo A."/>
            <person name="Liang C."/>
            <person name="Lipzen A."/>
            <person name="Lutzoni F."/>
            <person name="Magnuson J."/>
            <person name="Mondo S."/>
            <person name="Nolan M."/>
            <person name="Ohm R."/>
            <person name="Pangilinan J."/>
            <person name="Park H.-J."/>
            <person name="Ramirez L."/>
            <person name="Alfaro M."/>
            <person name="Sun H."/>
            <person name="Tritt A."/>
            <person name="Yoshinaga Y."/>
            <person name="Zwiers L.-H."/>
            <person name="Turgeon B."/>
            <person name="Goodwin S."/>
            <person name="Spatafora J."/>
            <person name="Crous P."/>
            <person name="Grigoriev I."/>
        </authorList>
    </citation>
    <scope>NUCLEOTIDE SEQUENCE</scope>
    <source>
        <strain evidence="1">CBS 113818</strain>
    </source>
</reference>
<dbReference type="InterPro" id="IPR011008">
    <property type="entry name" value="Dimeric_a/b-barrel"/>
</dbReference>
<dbReference type="OrthoDB" id="2851338at2759"/>
<proteinExistence type="predicted"/>